<keyword evidence="2 3" id="KW-0238">DNA-binding</keyword>
<evidence type="ECO:0000256" key="1">
    <source>
        <dbReference type="ARBA" id="ARBA00023054"/>
    </source>
</evidence>
<dbReference type="PANTHER" id="PTHR30055:SF183">
    <property type="entry name" value="NUCLEOID OCCLUSION FACTOR SLMA"/>
    <property type="match status" value="1"/>
</dbReference>
<gene>
    <name evidence="6" type="ORF">SAMN05192543_103423</name>
</gene>
<dbReference type="PRINTS" id="PR00455">
    <property type="entry name" value="HTHTETR"/>
</dbReference>
<evidence type="ECO:0000256" key="2">
    <source>
        <dbReference type="ARBA" id="ARBA00023125"/>
    </source>
</evidence>
<dbReference type="OrthoDB" id="5523834at2"/>
<dbReference type="InterPro" id="IPR009057">
    <property type="entry name" value="Homeodomain-like_sf"/>
</dbReference>
<dbReference type="InterPro" id="IPR036271">
    <property type="entry name" value="Tet_transcr_reg_TetR-rel_C_sf"/>
</dbReference>
<dbReference type="GO" id="GO:0003700">
    <property type="term" value="F:DNA-binding transcription factor activity"/>
    <property type="evidence" value="ECO:0007669"/>
    <property type="project" value="TreeGrafter"/>
</dbReference>
<protein>
    <submittedName>
        <fullName evidence="6">Transcriptional regulator, TetR family</fullName>
    </submittedName>
</protein>
<dbReference type="InterPro" id="IPR041490">
    <property type="entry name" value="KstR2_TetR_C"/>
</dbReference>
<dbReference type="Pfam" id="PF17932">
    <property type="entry name" value="TetR_C_24"/>
    <property type="match status" value="1"/>
</dbReference>
<dbReference type="InterPro" id="IPR050109">
    <property type="entry name" value="HTH-type_TetR-like_transc_reg"/>
</dbReference>
<proteinExistence type="predicted"/>
<dbReference type="Gene3D" id="1.10.357.10">
    <property type="entry name" value="Tetracycline Repressor, domain 2"/>
    <property type="match status" value="1"/>
</dbReference>
<dbReference type="EMBL" id="FOQU01000003">
    <property type="protein sequence ID" value="SFI51613.1"/>
    <property type="molecule type" value="Genomic_DNA"/>
</dbReference>
<feature type="domain" description="HTH tetR-type" evidence="5">
    <location>
        <begin position="20"/>
        <end position="80"/>
    </location>
</feature>
<sequence length="234" mass="25801">MSAIPLVPRKRGRPLKGEGASLRDDLILTSAKLFRTQGYERTTVRDIAAAAGIQAGSWFYHFKTKQDILVAVMEQGMASSLARIEALDVDNLSARDAFHALVRTHLKTMVSPDHDFIPVLLYEWGSLDKDRKVAVLKLKDRYEALWDSVIARLHASGEWLAPTPIDRLMTFGALNWAVQWYRPGGPLNLDELTDNAVQFLLRSVPTATSAPASAPESTPASVPAAKRPRKTKAG</sequence>
<feature type="compositionally biased region" description="Low complexity" evidence="4">
    <location>
        <begin position="207"/>
        <end position="225"/>
    </location>
</feature>
<organism evidence="6 7">
    <name type="scientific">Paraburkholderia megapolitana</name>
    <dbReference type="NCBI Taxonomy" id="420953"/>
    <lineage>
        <taxon>Bacteria</taxon>
        <taxon>Pseudomonadati</taxon>
        <taxon>Pseudomonadota</taxon>
        <taxon>Betaproteobacteria</taxon>
        <taxon>Burkholderiales</taxon>
        <taxon>Burkholderiaceae</taxon>
        <taxon>Paraburkholderia</taxon>
    </lineage>
</organism>
<dbReference type="InterPro" id="IPR001647">
    <property type="entry name" value="HTH_TetR"/>
</dbReference>
<dbReference type="AlphaFoldDB" id="A0A1I3IUS4"/>
<dbReference type="GO" id="GO:0000976">
    <property type="term" value="F:transcription cis-regulatory region binding"/>
    <property type="evidence" value="ECO:0007669"/>
    <property type="project" value="TreeGrafter"/>
</dbReference>
<dbReference type="PANTHER" id="PTHR30055">
    <property type="entry name" value="HTH-TYPE TRANSCRIPTIONAL REGULATOR RUTR"/>
    <property type="match status" value="1"/>
</dbReference>
<reference evidence="6 7" key="1">
    <citation type="submission" date="2016-10" db="EMBL/GenBank/DDBJ databases">
        <authorList>
            <person name="de Groot N.N."/>
        </authorList>
    </citation>
    <scope>NUCLEOTIDE SEQUENCE [LARGE SCALE GENOMIC DNA]</scope>
    <source>
        <strain evidence="6 7">LMG 23650</strain>
    </source>
</reference>
<dbReference type="SUPFAM" id="SSF48498">
    <property type="entry name" value="Tetracyclin repressor-like, C-terminal domain"/>
    <property type="match status" value="1"/>
</dbReference>
<name>A0A1I3IUS4_9BURK</name>
<evidence type="ECO:0000259" key="5">
    <source>
        <dbReference type="PROSITE" id="PS50977"/>
    </source>
</evidence>
<dbReference type="Proteomes" id="UP000199548">
    <property type="component" value="Unassembled WGS sequence"/>
</dbReference>
<evidence type="ECO:0000256" key="4">
    <source>
        <dbReference type="SAM" id="MobiDB-lite"/>
    </source>
</evidence>
<dbReference type="Pfam" id="PF00440">
    <property type="entry name" value="TetR_N"/>
    <property type="match status" value="1"/>
</dbReference>
<keyword evidence="1" id="KW-0175">Coiled coil</keyword>
<evidence type="ECO:0000313" key="6">
    <source>
        <dbReference type="EMBL" id="SFI51613.1"/>
    </source>
</evidence>
<evidence type="ECO:0000256" key="3">
    <source>
        <dbReference type="PROSITE-ProRule" id="PRU00335"/>
    </source>
</evidence>
<keyword evidence="7" id="KW-1185">Reference proteome</keyword>
<feature type="region of interest" description="Disordered" evidence="4">
    <location>
        <begin position="207"/>
        <end position="234"/>
    </location>
</feature>
<dbReference type="RefSeq" id="WP_091011347.1">
    <property type="nucleotide sequence ID" value="NZ_CP041745.1"/>
</dbReference>
<dbReference type="SUPFAM" id="SSF46689">
    <property type="entry name" value="Homeodomain-like"/>
    <property type="match status" value="1"/>
</dbReference>
<dbReference type="STRING" id="420953.SAMN05192543_103423"/>
<evidence type="ECO:0000313" key="7">
    <source>
        <dbReference type="Proteomes" id="UP000199548"/>
    </source>
</evidence>
<feature type="DNA-binding region" description="H-T-H motif" evidence="3">
    <location>
        <begin position="43"/>
        <end position="62"/>
    </location>
</feature>
<dbReference type="PROSITE" id="PS50977">
    <property type="entry name" value="HTH_TETR_2"/>
    <property type="match status" value="1"/>
</dbReference>
<accession>A0A1I3IUS4</accession>